<gene>
    <name evidence="2" type="ORF">HNQ65_000381</name>
</gene>
<reference evidence="2 3" key="1">
    <citation type="submission" date="2020-08" db="EMBL/GenBank/DDBJ databases">
        <title>Genomic Encyclopedia of Type Strains, Phase IV (KMG-IV): sequencing the most valuable type-strain genomes for metagenomic binning, comparative biology and taxonomic classification.</title>
        <authorList>
            <person name="Goeker M."/>
        </authorList>
    </citation>
    <scope>NUCLEOTIDE SEQUENCE [LARGE SCALE GENOMIC DNA]</scope>
    <source>
        <strain evidence="2 3">DSM 12252</strain>
    </source>
</reference>
<evidence type="ECO:0000313" key="2">
    <source>
        <dbReference type="EMBL" id="MBB5030827.1"/>
    </source>
</evidence>
<evidence type="ECO:0000256" key="1">
    <source>
        <dbReference type="SAM" id="MobiDB-lite"/>
    </source>
</evidence>
<name>A0A7W8DIB0_9BACT</name>
<dbReference type="EMBL" id="JACHIG010000001">
    <property type="protein sequence ID" value="MBB5030827.1"/>
    <property type="molecule type" value="Genomic_DNA"/>
</dbReference>
<dbReference type="AlphaFoldDB" id="A0A7W8DIB0"/>
<dbReference type="RefSeq" id="WP_184337780.1">
    <property type="nucleotide sequence ID" value="NZ_JACHIG010000001.1"/>
</dbReference>
<accession>A0A7W8DIB0</accession>
<evidence type="ECO:0000313" key="3">
    <source>
        <dbReference type="Proteomes" id="UP000590740"/>
    </source>
</evidence>
<feature type="region of interest" description="Disordered" evidence="1">
    <location>
        <begin position="1"/>
        <end position="20"/>
    </location>
</feature>
<protein>
    <submittedName>
        <fullName evidence="2">Uncharacterized protein</fullName>
    </submittedName>
</protein>
<proteinExistence type="predicted"/>
<sequence>MPAEQTQPLSAEPPVAQSQVGDLRADGKRELQAYRLVVRGGVISLDGNERIAGDFHRRRGPQAWMPGMWCVRLLDANMRVLAEETANAPDEPCVVLDPQNLDAKGKPQVTQFAGAGEDAMLQVRMPPTPEAKWLKVYRLSGMERADWNTEPMGRLLTSIPLP</sequence>
<organism evidence="2 3">
    <name type="scientific">Prosthecobacter vanneervenii</name>
    <dbReference type="NCBI Taxonomy" id="48466"/>
    <lineage>
        <taxon>Bacteria</taxon>
        <taxon>Pseudomonadati</taxon>
        <taxon>Verrucomicrobiota</taxon>
        <taxon>Verrucomicrobiia</taxon>
        <taxon>Verrucomicrobiales</taxon>
        <taxon>Verrucomicrobiaceae</taxon>
        <taxon>Prosthecobacter</taxon>
    </lineage>
</organism>
<dbReference type="Proteomes" id="UP000590740">
    <property type="component" value="Unassembled WGS sequence"/>
</dbReference>
<comment type="caution">
    <text evidence="2">The sequence shown here is derived from an EMBL/GenBank/DDBJ whole genome shotgun (WGS) entry which is preliminary data.</text>
</comment>
<keyword evidence="3" id="KW-1185">Reference proteome</keyword>